<evidence type="ECO:0000256" key="1">
    <source>
        <dbReference type="ARBA" id="ARBA00022426"/>
    </source>
</evidence>
<evidence type="ECO:0000256" key="10">
    <source>
        <dbReference type="HAMAP-Rule" id="MF_00330"/>
    </source>
</evidence>
<dbReference type="GO" id="GO:0015087">
    <property type="term" value="F:cobalt ion transmembrane transporter activity"/>
    <property type="evidence" value="ECO:0007669"/>
    <property type="project" value="UniProtKB-UniRule"/>
</dbReference>
<dbReference type="GO" id="GO:0009236">
    <property type="term" value="P:cobalamin biosynthetic process"/>
    <property type="evidence" value="ECO:0007669"/>
    <property type="project" value="UniProtKB-UniRule"/>
</dbReference>
<feature type="transmembrane region" description="Helical" evidence="10">
    <location>
        <begin position="64"/>
        <end position="84"/>
    </location>
</feature>
<evidence type="ECO:0000256" key="5">
    <source>
        <dbReference type="ARBA" id="ARBA00022692"/>
    </source>
</evidence>
<keyword evidence="3 10" id="KW-1003">Cell membrane</keyword>
<sequence length="94" mass="10062">MKARTKNIGMLIAVVLLAVLPLVFVKGEFGGADDAAEQLIQSLHPSYEPWFSSLFELPSETESMLFALQAALGAGFIGFAIGLFKGKASKSKDQ</sequence>
<dbReference type="HAMAP" id="MF_00330">
    <property type="entry name" value="CbiN"/>
    <property type="match status" value="1"/>
</dbReference>
<dbReference type="InterPro" id="IPR003705">
    <property type="entry name" value="CbiN"/>
</dbReference>
<protein>
    <recommendedName>
        <fullName evidence="10">Cobalt transport protein CbiN</fullName>
    </recommendedName>
    <alternativeName>
        <fullName evidence="10">Energy-coupling factor transporter probable substrate-capture protein CbiN</fullName>
        <shortName evidence="10">ECF transporter S component CbiN</shortName>
    </alternativeName>
</protein>
<evidence type="ECO:0000256" key="2">
    <source>
        <dbReference type="ARBA" id="ARBA00022448"/>
    </source>
</evidence>
<dbReference type="AlphaFoldDB" id="A0A6G3ZSR0"/>
<keyword evidence="1 10" id="KW-0171">Cobalt transport</keyword>
<comment type="subcellular location">
    <subcellularLocation>
        <location evidence="10">Cell membrane</location>
        <topology evidence="10">Multi-pass membrane protein</topology>
    </subcellularLocation>
</comment>
<dbReference type="Pfam" id="PF02553">
    <property type="entry name" value="CbiN"/>
    <property type="match status" value="1"/>
</dbReference>
<comment type="caution">
    <text evidence="10">Lacks conserved residue(s) required for the propagation of feature annotation.</text>
</comment>
<dbReference type="PANTHER" id="PTHR38662:SF1">
    <property type="entry name" value="COBALT TRANSPORT PROTEIN CBIN"/>
    <property type="match status" value="1"/>
</dbReference>
<comment type="caution">
    <text evidence="11">The sequence shown here is derived from an EMBL/GenBank/DDBJ whole genome shotgun (WGS) entry which is preliminary data.</text>
</comment>
<evidence type="ECO:0000313" key="11">
    <source>
        <dbReference type="EMBL" id="NEW04457.1"/>
    </source>
</evidence>
<evidence type="ECO:0000256" key="6">
    <source>
        <dbReference type="ARBA" id="ARBA00022989"/>
    </source>
</evidence>
<dbReference type="UniPathway" id="UPA00148"/>
<dbReference type="GO" id="GO:0005886">
    <property type="term" value="C:plasma membrane"/>
    <property type="evidence" value="ECO:0007669"/>
    <property type="project" value="UniProtKB-SubCell"/>
</dbReference>
<dbReference type="EMBL" id="JAAIKC010000001">
    <property type="protein sequence ID" value="NEW04457.1"/>
    <property type="molecule type" value="Genomic_DNA"/>
</dbReference>
<reference evidence="11" key="1">
    <citation type="submission" date="2020-02" db="EMBL/GenBank/DDBJ databases">
        <authorList>
            <person name="Shen X.-R."/>
            <person name="Zhang Y.-X."/>
        </authorList>
    </citation>
    <scope>NUCLEOTIDE SEQUENCE</scope>
    <source>
        <strain evidence="11">SYP-B3998</strain>
    </source>
</reference>
<keyword evidence="4 10" id="KW-0169">Cobalamin biosynthesis</keyword>
<evidence type="ECO:0000256" key="3">
    <source>
        <dbReference type="ARBA" id="ARBA00022475"/>
    </source>
</evidence>
<comment type="subunit">
    <text evidence="10">Forms an energy-coupling factor (ECF) transporter complex composed of an ATP-binding protein (A component, CbiO), a transmembrane protein (T component, CbiQ) and 2 possible substrate-capture proteins (S components, CbiM and CbiN) of unknown stoichimetry.</text>
</comment>
<evidence type="ECO:0000256" key="8">
    <source>
        <dbReference type="ARBA" id="ARBA00023136"/>
    </source>
</evidence>
<keyword evidence="8 10" id="KW-0472">Membrane</keyword>
<comment type="pathway">
    <text evidence="10">Cofactor biosynthesis; adenosylcobalamin biosynthesis.</text>
</comment>
<keyword evidence="5 10" id="KW-0812">Transmembrane</keyword>
<comment type="similarity">
    <text evidence="10">Belongs to the CbiN family.</text>
</comment>
<name>A0A6G3ZSR0_9BACL</name>
<evidence type="ECO:0000256" key="4">
    <source>
        <dbReference type="ARBA" id="ARBA00022573"/>
    </source>
</evidence>
<keyword evidence="6 10" id="KW-1133">Transmembrane helix</keyword>
<comment type="function">
    <text evidence="10">Part of the energy-coupling factor (ECF) transporter complex CbiMNOQ involved in cobalt import.</text>
</comment>
<dbReference type="PANTHER" id="PTHR38662">
    <property type="entry name" value="COBALT TRANSPORT PROTEIN CBIN"/>
    <property type="match status" value="1"/>
</dbReference>
<keyword evidence="2 10" id="KW-0813">Transport</keyword>
<evidence type="ECO:0000256" key="9">
    <source>
        <dbReference type="ARBA" id="ARBA00023285"/>
    </source>
</evidence>
<organism evidence="11">
    <name type="scientific">Paenibacillus sp. SYP-B3998</name>
    <dbReference type="NCBI Taxonomy" id="2678564"/>
    <lineage>
        <taxon>Bacteria</taxon>
        <taxon>Bacillati</taxon>
        <taxon>Bacillota</taxon>
        <taxon>Bacilli</taxon>
        <taxon>Bacillales</taxon>
        <taxon>Paenibacillaceae</taxon>
        <taxon>Paenibacillus</taxon>
    </lineage>
</organism>
<evidence type="ECO:0000256" key="7">
    <source>
        <dbReference type="ARBA" id="ARBA00023065"/>
    </source>
</evidence>
<gene>
    <name evidence="10" type="primary">cbiN</name>
    <name evidence="11" type="ORF">GK047_00265</name>
</gene>
<dbReference type="NCBIfam" id="NF002780">
    <property type="entry name" value="PRK02898.1"/>
    <property type="match status" value="1"/>
</dbReference>
<accession>A0A6G3ZSR0</accession>
<dbReference type="RefSeq" id="WP_163940057.1">
    <property type="nucleotide sequence ID" value="NZ_JAAIKC010000001.1"/>
</dbReference>
<keyword evidence="9 10" id="KW-0170">Cobalt</keyword>
<proteinExistence type="inferred from homology"/>
<keyword evidence="7 10" id="KW-0406">Ion transport</keyword>